<dbReference type="AlphaFoldDB" id="A0AAN7CB31"/>
<protein>
    <submittedName>
        <fullName evidence="1">Uncharacterized protein</fullName>
    </submittedName>
</protein>
<reference evidence="1" key="2">
    <citation type="submission" date="2023-05" db="EMBL/GenBank/DDBJ databases">
        <authorList>
            <consortium name="Lawrence Berkeley National Laboratory"/>
            <person name="Steindorff A."/>
            <person name="Hensen N."/>
            <person name="Bonometti L."/>
            <person name="Westerberg I."/>
            <person name="Brannstrom I.O."/>
            <person name="Guillou S."/>
            <person name="Cros-Aarteil S."/>
            <person name="Calhoun S."/>
            <person name="Haridas S."/>
            <person name="Kuo A."/>
            <person name="Mondo S."/>
            <person name="Pangilinan J."/>
            <person name="Riley R."/>
            <person name="Labutti K."/>
            <person name="Andreopoulos B."/>
            <person name="Lipzen A."/>
            <person name="Chen C."/>
            <person name="Yanf M."/>
            <person name="Daum C."/>
            <person name="Ng V."/>
            <person name="Clum A."/>
            <person name="Ohm R."/>
            <person name="Martin F."/>
            <person name="Silar P."/>
            <person name="Natvig D."/>
            <person name="Lalanne C."/>
            <person name="Gautier V."/>
            <person name="Ament-Velasquez S.L."/>
            <person name="Kruys A."/>
            <person name="Hutchinson M.I."/>
            <person name="Powell A.J."/>
            <person name="Barry K."/>
            <person name="Miller A.N."/>
            <person name="Grigoriev I.V."/>
            <person name="Debuchy R."/>
            <person name="Gladieux P."/>
            <person name="Thoren M.H."/>
            <person name="Johannesson H."/>
        </authorList>
    </citation>
    <scope>NUCLEOTIDE SEQUENCE</scope>
    <source>
        <strain evidence="1">CBS 532.94</strain>
    </source>
</reference>
<evidence type="ECO:0000313" key="2">
    <source>
        <dbReference type="Proteomes" id="UP001303760"/>
    </source>
</evidence>
<name>A0AAN7CB31_9PEZI</name>
<proteinExistence type="predicted"/>
<keyword evidence="2" id="KW-1185">Reference proteome</keyword>
<sequence length="584" mass="64552">MAAQRPICQQRLEQPKVIRALVESRTLTGNDLLELALTSKAMFRLVYQECRRDKIKRLPFQANRRSPVWSVIELDDPEGLKEALELGEFDKDTTSPNGRLLHANGRRGVHLLMGMCIERGSASCLDFLRTWVDSPSTPFTYDPMWVHEKAKSVGLRSGRLECLLYLHDRDKEEESPSYPSPTALYTTLLKQARSPAAIHWLSHRMPPNTDYLPVLIAQAGNRYTQPTVLEALIDLVPRGTLSSTISDPTDNNNNPCTVTALSAAASALHTSAIDVLLRWGARAFHPDPAKQTGNSIVTVPSSSNPLFCALAAQHLPLGRPKPHSSPRPVPPRKLANQRWLATAVKPRATAMHATVAYLTEAAEIEFSVFWRKDPGRGQQVMGEMLDFAGLVFVFSLRVFLLGNLGWLLSSSHSDGDGYGDGDELRQRLLIDAVPGRVTAWSETPFVACSGRSVSVGGEGEDVKIAKGEADLGVTWREGLSGRWVRARLREEGVGLVKPLEEIWNMLLTPTTAELAARYLKFRPEKVESGNSLDLLWELLVAAEREGSVLRETPRKVKVDDAECPEAVDEAKRRKIVQEAGAGGR</sequence>
<reference evidence="1" key="1">
    <citation type="journal article" date="2023" name="Mol. Phylogenet. Evol.">
        <title>Genome-scale phylogeny and comparative genomics of the fungal order Sordariales.</title>
        <authorList>
            <person name="Hensen N."/>
            <person name="Bonometti L."/>
            <person name="Westerberg I."/>
            <person name="Brannstrom I.O."/>
            <person name="Guillou S."/>
            <person name="Cros-Aarteil S."/>
            <person name="Calhoun S."/>
            <person name="Haridas S."/>
            <person name="Kuo A."/>
            <person name="Mondo S."/>
            <person name="Pangilinan J."/>
            <person name="Riley R."/>
            <person name="LaButti K."/>
            <person name="Andreopoulos B."/>
            <person name="Lipzen A."/>
            <person name="Chen C."/>
            <person name="Yan M."/>
            <person name="Daum C."/>
            <person name="Ng V."/>
            <person name="Clum A."/>
            <person name="Steindorff A."/>
            <person name="Ohm R.A."/>
            <person name="Martin F."/>
            <person name="Silar P."/>
            <person name="Natvig D.O."/>
            <person name="Lalanne C."/>
            <person name="Gautier V."/>
            <person name="Ament-Velasquez S.L."/>
            <person name="Kruys A."/>
            <person name="Hutchinson M.I."/>
            <person name="Powell A.J."/>
            <person name="Barry K."/>
            <person name="Miller A.N."/>
            <person name="Grigoriev I.V."/>
            <person name="Debuchy R."/>
            <person name="Gladieux P."/>
            <person name="Hiltunen Thoren M."/>
            <person name="Johannesson H."/>
        </authorList>
    </citation>
    <scope>NUCLEOTIDE SEQUENCE</scope>
    <source>
        <strain evidence="1">CBS 532.94</strain>
    </source>
</reference>
<dbReference type="EMBL" id="MU860084">
    <property type="protein sequence ID" value="KAK4238753.1"/>
    <property type="molecule type" value="Genomic_DNA"/>
</dbReference>
<gene>
    <name evidence="1" type="ORF">C8A03DRAFT_14810</name>
</gene>
<evidence type="ECO:0000313" key="1">
    <source>
        <dbReference type="EMBL" id="KAK4238753.1"/>
    </source>
</evidence>
<accession>A0AAN7CB31</accession>
<dbReference type="Proteomes" id="UP001303760">
    <property type="component" value="Unassembled WGS sequence"/>
</dbReference>
<comment type="caution">
    <text evidence="1">The sequence shown here is derived from an EMBL/GenBank/DDBJ whole genome shotgun (WGS) entry which is preliminary data.</text>
</comment>
<organism evidence="1 2">
    <name type="scientific">Achaetomium macrosporum</name>
    <dbReference type="NCBI Taxonomy" id="79813"/>
    <lineage>
        <taxon>Eukaryota</taxon>
        <taxon>Fungi</taxon>
        <taxon>Dikarya</taxon>
        <taxon>Ascomycota</taxon>
        <taxon>Pezizomycotina</taxon>
        <taxon>Sordariomycetes</taxon>
        <taxon>Sordariomycetidae</taxon>
        <taxon>Sordariales</taxon>
        <taxon>Chaetomiaceae</taxon>
        <taxon>Achaetomium</taxon>
    </lineage>
</organism>